<organism evidence="2 3">
    <name type="scientific">Staphylococcus chromogenes</name>
    <name type="common">Staphylococcus hyicus subsp. chromogenes</name>
    <dbReference type="NCBI Taxonomy" id="46126"/>
    <lineage>
        <taxon>Bacteria</taxon>
        <taxon>Bacillati</taxon>
        <taxon>Bacillota</taxon>
        <taxon>Bacilli</taxon>
        <taxon>Bacillales</taxon>
        <taxon>Staphylococcaceae</taxon>
        <taxon>Staphylococcus</taxon>
    </lineage>
</organism>
<name>A0ABD5AZP8_STACR</name>
<dbReference type="InterPro" id="IPR012340">
    <property type="entry name" value="NA-bd_OB-fold"/>
</dbReference>
<dbReference type="SMART" id="SM00481">
    <property type="entry name" value="POLIIIAc"/>
    <property type="match status" value="1"/>
</dbReference>
<protein>
    <submittedName>
        <fullName evidence="2">PHP domain-containing protein</fullName>
    </submittedName>
</protein>
<dbReference type="EMBL" id="JAVGJF010000428">
    <property type="protein sequence ID" value="MDQ7176784.1"/>
    <property type="molecule type" value="Genomic_DNA"/>
</dbReference>
<reference evidence="2 3" key="1">
    <citation type="submission" date="2023-08" db="EMBL/GenBank/DDBJ databases">
        <title>Whole genome sequencing of Staphylococcus chromogenes NNSch 2386.</title>
        <authorList>
            <person name="Kropotov V.S."/>
            <person name="Boriskina E.V."/>
            <person name="Gordinskaya N.A."/>
            <person name="Shkurkina I.S."/>
            <person name="Kryazhev D.V."/>
            <person name="Alekseeva A.E."/>
            <person name="Makhova M.A."/>
        </authorList>
    </citation>
    <scope>NUCLEOTIDE SEQUENCE [LARGE SCALE GENOMIC DNA]</scope>
    <source>
        <strain evidence="2 3">NNSch 2386</strain>
    </source>
</reference>
<evidence type="ECO:0000259" key="1">
    <source>
        <dbReference type="SMART" id="SM00481"/>
    </source>
</evidence>
<dbReference type="InterPro" id="IPR016195">
    <property type="entry name" value="Pol/histidinol_Pase-like"/>
</dbReference>
<dbReference type="InterPro" id="IPR004013">
    <property type="entry name" value="PHP_dom"/>
</dbReference>
<dbReference type="InterPro" id="IPR004805">
    <property type="entry name" value="DnaE2/DnaE/PolC"/>
</dbReference>
<dbReference type="Proteomes" id="UP001240157">
    <property type="component" value="Unassembled WGS sequence"/>
</dbReference>
<feature type="domain" description="Polymerase/histidinol phosphatase N-terminal" evidence="1">
    <location>
        <begin position="64"/>
        <end position="131"/>
    </location>
</feature>
<feature type="non-terminal residue" evidence="2">
    <location>
        <position position="1"/>
    </location>
</feature>
<dbReference type="InterPro" id="IPR003141">
    <property type="entry name" value="Pol/His_phosphatase_N"/>
</dbReference>
<sequence>VLKMFTRKNKDDLDHFKALSVGKWVRAQGRIEEDTFVRDLVMMMSDIEEIKKTPKQDKAEDKRVEFHLHTSMSQMDGIPNISAYVEQAAKWGHQALAVTDHNVVQAFPDAHIAAEKHGIKMIYGMEGMLVDDGVPIAYKPTDRNLKDATYVVFDVET</sequence>
<proteinExistence type="predicted"/>
<accession>A0ABD5AZP8</accession>
<gene>
    <name evidence="2" type="ORF">RCF65_12505</name>
</gene>
<evidence type="ECO:0000313" key="3">
    <source>
        <dbReference type="Proteomes" id="UP001240157"/>
    </source>
</evidence>
<dbReference type="PANTHER" id="PTHR32294">
    <property type="entry name" value="DNA POLYMERASE III SUBUNIT ALPHA"/>
    <property type="match status" value="1"/>
</dbReference>
<evidence type="ECO:0000313" key="2">
    <source>
        <dbReference type="EMBL" id="MDQ7176784.1"/>
    </source>
</evidence>
<dbReference type="Gene3D" id="3.20.20.140">
    <property type="entry name" value="Metal-dependent hydrolases"/>
    <property type="match status" value="1"/>
</dbReference>
<dbReference type="SUPFAM" id="SSF89550">
    <property type="entry name" value="PHP domain-like"/>
    <property type="match status" value="1"/>
</dbReference>
<dbReference type="PANTHER" id="PTHR32294:SF5">
    <property type="entry name" value="DNA POLYMERASE III POLC-TYPE"/>
    <property type="match status" value="1"/>
</dbReference>
<dbReference type="Gene3D" id="2.40.50.140">
    <property type="entry name" value="Nucleic acid-binding proteins"/>
    <property type="match status" value="1"/>
</dbReference>
<comment type="caution">
    <text evidence="2">The sequence shown here is derived from an EMBL/GenBank/DDBJ whole genome shotgun (WGS) entry which is preliminary data.</text>
</comment>
<feature type="non-terminal residue" evidence="2">
    <location>
        <position position="157"/>
    </location>
</feature>
<dbReference type="Pfam" id="PF02811">
    <property type="entry name" value="PHP"/>
    <property type="match status" value="1"/>
</dbReference>
<dbReference type="RefSeq" id="WP_308891362.1">
    <property type="nucleotide sequence ID" value="NZ_JAVGJF010000428.1"/>
</dbReference>
<dbReference type="AlphaFoldDB" id="A0ABD5AZP8"/>